<dbReference type="InterPro" id="IPR002823">
    <property type="entry name" value="DUF112_TM"/>
</dbReference>
<keyword evidence="1" id="KW-1133">Transmembrane helix</keyword>
<feature type="transmembrane region" description="Helical" evidence="1">
    <location>
        <begin position="45"/>
        <end position="69"/>
    </location>
</feature>
<keyword evidence="1" id="KW-0472">Membrane</keyword>
<dbReference type="AlphaFoldDB" id="A0A1N6XJJ7"/>
<feature type="transmembrane region" description="Helical" evidence="1">
    <location>
        <begin position="108"/>
        <end position="132"/>
    </location>
</feature>
<sequence>MELLSHLAIGVDAAFTGTNLLYCFAGVTLGTLIGVLPGLGPVATIAMLLPVTYGLPPTAALIMLSGIYYGAQYGGSTAAILVNMPGESSSVVTCLDGHAMAKQGRAGAALGIAAIGSFFAGTVATLVVAVAATPLAVFALKFGPAEYFALMVLGLVAAVVLAQGDILKAVAMTLAGLLLGLVGVDVNSGEERFTFGLPQLADGISFVVISMGVFGIGEIIANLERDERRDVAAVRVGRILPSRDDYRRSWKPVLRGSALGSLLGVLPGGGAMLGSFASYMVEKRLAKDPSRFGKGAIEGVAGPESANNAGAQTSFIPLLVMGLPANAVMALMIGAMMIHGIVPGPQVMSERPELFWGVIVSMWVGNAMLLLLNLPLIGVWVKLLAVPYRVLYPAILLFCCIGVYSVNNQMFDVLLTVAFGLLGYLFIKLRCEPAPLLLGFVLGPMLEENLRRAMLLSRGDPTVFLTRPLSLALLLLALALIVVMALPRLRATREVAFAEG</sequence>
<dbReference type="PANTHER" id="PTHR35342">
    <property type="entry name" value="TRICARBOXYLIC TRANSPORT PROTEIN"/>
    <property type="match status" value="1"/>
</dbReference>
<feature type="transmembrane region" description="Helical" evidence="1">
    <location>
        <begin position="411"/>
        <end position="427"/>
    </location>
</feature>
<feature type="transmembrane region" description="Helical" evidence="1">
    <location>
        <begin position="386"/>
        <end position="404"/>
    </location>
</feature>
<evidence type="ECO:0000313" key="3">
    <source>
        <dbReference type="EMBL" id="SIR02556.1"/>
    </source>
</evidence>
<feature type="transmembrane region" description="Helical" evidence="1">
    <location>
        <begin position="144"/>
        <end position="162"/>
    </location>
</feature>
<proteinExistence type="predicted"/>
<dbReference type="OrthoDB" id="9781349at2"/>
<gene>
    <name evidence="3" type="ORF">SAMN05421829_10911</name>
</gene>
<protein>
    <submittedName>
        <fullName evidence="3">TctA family transporter</fullName>
    </submittedName>
</protein>
<accession>A0A1N6XJJ7</accession>
<evidence type="ECO:0000256" key="1">
    <source>
        <dbReference type="SAM" id="Phobius"/>
    </source>
</evidence>
<feature type="transmembrane region" description="Helical" evidence="1">
    <location>
        <begin position="169"/>
        <end position="188"/>
    </location>
</feature>
<reference evidence="4" key="1">
    <citation type="submission" date="2017-01" db="EMBL/GenBank/DDBJ databases">
        <authorList>
            <person name="Varghese N."/>
            <person name="Submissions S."/>
        </authorList>
    </citation>
    <scope>NUCLEOTIDE SEQUENCE [LARGE SCALE GENOMIC DNA]</scope>
    <source>
        <strain evidence="4">ATCC 51758</strain>
    </source>
</reference>
<feature type="transmembrane region" description="Helical" evidence="1">
    <location>
        <begin position="257"/>
        <end position="281"/>
    </location>
</feature>
<dbReference type="STRING" id="34027.SAMN05421829_10911"/>
<keyword evidence="1" id="KW-0812">Transmembrane</keyword>
<dbReference type="PANTHER" id="PTHR35342:SF5">
    <property type="entry name" value="TRICARBOXYLIC TRANSPORT PROTEIN"/>
    <property type="match status" value="1"/>
</dbReference>
<dbReference type="EMBL" id="FTMD01000009">
    <property type="protein sequence ID" value="SIR02556.1"/>
    <property type="molecule type" value="Genomic_DNA"/>
</dbReference>
<evidence type="ECO:0000259" key="2">
    <source>
        <dbReference type="Pfam" id="PF01970"/>
    </source>
</evidence>
<dbReference type="Pfam" id="PF01970">
    <property type="entry name" value="TctA"/>
    <property type="match status" value="1"/>
</dbReference>
<dbReference type="RefSeq" id="WP_076602752.1">
    <property type="nucleotide sequence ID" value="NZ_FTMD01000009.1"/>
</dbReference>
<feature type="domain" description="DUF112" evidence="2">
    <location>
        <begin position="20"/>
        <end position="438"/>
    </location>
</feature>
<feature type="transmembrane region" description="Helical" evidence="1">
    <location>
        <begin position="20"/>
        <end position="39"/>
    </location>
</feature>
<feature type="transmembrane region" description="Helical" evidence="1">
    <location>
        <begin position="464"/>
        <end position="486"/>
    </location>
</feature>
<keyword evidence="4" id="KW-1185">Reference proteome</keyword>
<dbReference type="Proteomes" id="UP000186819">
    <property type="component" value="Unassembled WGS sequence"/>
</dbReference>
<feature type="transmembrane region" description="Helical" evidence="1">
    <location>
        <begin position="354"/>
        <end position="380"/>
    </location>
</feature>
<organism evidence="3 4">
    <name type="scientific">Aromatoleum tolulyticum</name>
    <dbReference type="NCBI Taxonomy" id="34027"/>
    <lineage>
        <taxon>Bacteria</taxon>
        <taxon>Pseudomonadati</taxon>
        <taxon>Pseudomonadota</taxon>
        <taxon>Betaproteobacteria</taxon>
        <taxon>Rhodocyclales</taxon>
        <taxon>Rhodocyclaceae</taxon>
        <taxon>Aromatoleum</taxon>
    </lineage>
</organism>
<evidence type="ECO:0000313" key="4">
    <source>
        <dbReference type="Proteomes" id="UP000186819"/>
    </source>
</evidence>
<name>A0A1N6XJJ7_9RHOO</name>
<feature type="transmembrane region" description="Helical" evidence="1">
    <location>
        <begin position="315"/>
        <end position="342"/>
    </location>
</feature>
<feature type="transmembrane region" description="Helical" evidence="1">
    <location>
        <begin position="200"/>
        <end position="221"/>
    </location>
</feature>